<organism evidence="3 4">
    <name type="scientific">Bacillus subtilis</name>
    <dbReference type="NCBI Taxonomy" id="1423"/>
    <lineage>
        <taxon>Bacteria</taxon>
        <taxon>Bacillati</taxon>
        <taxon>Bacillota</taxon>
        <taxon>Bacilli</taxon>
        <taxon>Bacillales</taxon>
        <taxon>Bacillaceae</taxon>
        <taxon>Bacillus</taxon>
    </lineage>
</organism>
<dbReference type="EMBL" id="CP120576">
    <property type="protein sequence ID" value="WEY86711.1"/>
    <property type="molecule type" value="Genomic_DNA"/>
</dbReference>
<dbReference type="GO" id="GO:0005886">
    <property type="term" value="C:plasma membrane"/>
    <property type="evidence" value="ECO:0007669"/>
    <property type="project" value="UniProtKB-SubCell"/>
</dbReference>
<gene>
    <name evidence="3" type="ORF">P5633_20875</name>
</gene>
<feature type="domain" description="ATPase AAA-3" evidence="1">
    <location>
        <begin position="133"/>
        <end position="222"/>
    </location>
</feature>
<evidence type="ECO:0000313" key="4">
    <source>
        <dbReference type="Proteomes" id="UP001214898"/>
    </source>
</evidence>
<proteinExistence type="predicted"/>
<name>A0AAX3RQP6_BACIU</name>
<dbReference type="InterPro" id="IPR041628">
    <property type="entry name" value="ChlI/MoxR_AAA_lid"/>
</dbReference>
<protein>
    <submittedName>
        <fullName evidence="3">AAA family ATPase</fullName>
    </submittedName>
</protein>
<dbReference type="InterPro" id="IPR027417">
    <property type="entry name" value="P-loop_NTPase"/>
</dbReference>
<dbReference type="GO" id="GO:0005524">
    <property type="term" value="F:ATP binding"/>
    <property type="evidence" value="ECO:0007669"/>
    <property type="project" value="InterPro"/>
</dbReference>
<dbReference type="PANTHER" id="PTHR42759:SF5">
    <property type="entry name" value="METHANOL DEHYDROGENASE REGULATOR"/>
    <property type="match status" value="1"/>
</dbReference>
<dbReference type="SUPFAM" id="SSF103190">
    <property type="entry name" value="Sensory domain-like"/>
    <property type="match status" value="1"/>
</dbReference>
<evidence type="ECO:0000259" key="2">
    <source>
        <dbReference type="Pfam" id="PF17863"/>
    </source>
</evidence>
<dbReference type="GO" id="GO:0016887">
    <property type="term" value="F:ATP hydrolysis activity"/>
    <property type="evidence" value="ECO:0007669"/>
    <property type="project" value="InterPro"/>
</dbReference>
<dbReference type="InterPro" id="IPR011703">
    <property type="entry name" value="ATPase_AAA-3"/>
</dbReference>
<reference evidence="3" key="1">
    <citation type="submission" date="2025-02" db="EMBL/GenBank/DDBJ databases">
        <title>Complete genome sequences of 52 Bacillus and Priestia strains isolated from West-African fermentations and 26 reference strains from the DSMZ collection.</title>
        <authorList>
            <person name="Wiedenbein E.S."/>
            <person name="Canoy T.S."/>
            <person name="Hui Y."/>
            <person name="Parkouda C."/>
            <person name="Dawende C."/>
            <person name="Ametefe E."/>
            <person name="Jespersen L."/>
            <person name="Nielsen D.S."/>
        </authorList>
    </citation>
    <scope>NUCLEOTIDE SEQUENCE</scope>
    <source>
        <strain evidence="3">PRO56</strain>
    </source>
</reference>
<dbReference type="PANTHER" id="PTHR42759">
    <property type="entry name" value="MOXR FAMILY PROTEIN"/>
    <property type="match status" value="1"/>
</dbReference>
<dbReference type="InterPro" id="IPR050764">
    <property type="entry name" value="CbbQ/NirQ/NorQ/GpvN"/>
</dbReference>
<dbReference type="SUPFAM" id="SSF52540">
    <property type="entry name" value="P-loop containing nucleoside triphosphate hydrolases"/>
    <property type="match status" value="1"/>
</dbReference>
<dbReference type="Pfam" id="PF07726">
    <property type="entry name" value="AAA_3"/>
    <property type="match status" value="1"/>
</dbReference>
<sequence length="371" mass="41255">MLKEITESMKQMATEKAKGDLALSSTYIDDVMSGDWQVKNNKLYKGQTQINGNEDIVDLLGEKTGDTITIFQGDTRVATNVMKNGERAVGTQASSEVIAAVLKKGKRFYGQADVAGSSYQTAYMPLKDQNGNIIGMLYTGANQSILVRPGPIMGNIVLADEINRTSPKTQSALLEAMEEGSVTVDGHTMQLADPFFVMATQNPVEYEGTYPLPEAQLDRFLFKLRMGYPSFNEELDVLSLQEKSHPIETLEPIIAKEDFICLQREVQNVRADDSIKEYIVEIVQKTRQHPSVQLGVSPRGSIALMKAAQAYALLHHRDYVIPDDIQYLAPFTLPHRMMLHPEAKFEGIQAEAIVREIMSAVKVPVQRSSVR</sequence>
<dbReference type="Proteomes" id="UP001214898">
    <property type="component" value="Chromosome"/>
</dbReference>
<dbReference type="Gene3D" id="1.10.8.80">
    <property type="entry name" value="Magnesium chelatase subunit I, C-Terminal domain"/>
    <property type="match status" value="1"/>
</dbReference>
<evidence type="ECO:0000313" key="3">
    <source>
        <dbReference type="EMBL" id="WEY86711.1"/>
    </source>
</evidence>
<feature type="domain" description="ChlI/MoxR AAA lid" evidence="2">
    <location>
        <begin position="285"/>
        <end position="357"/>
    </location>
</feature>
<dbReference type="InterPro" id="IPR029151">
    <property type="entry name" value="Sensor-like_sf"/>
</dbReference>
<dbReference type="AlphaFoldDB" id="A0AAX3RQP6"/>
<dbReference type="Gene3D" id="3.40.50.300">
    <property type="entry name" value="P-loop containing nucleotide triphosphate hydrolases"/>
    <property type="match status" value="1"/>
</dbReference>
<evidence type="ECO:0000259" key="1">
    <source>
        <dbReference type="Pfam" id="PF07726"/>
    </source>
</evidence>
<dbReference type="Pfam" id="PF17863">
    <property type="entry name" value="AAA_lid_2"/>
    <property type="match status" value="1"/>
</dbReference>
<accession>A0AAX3RQP6</accession>